<comment type="similarity">
    <text evidence="1">Belongs to the melC1 family.</text>
</comment>
<keyword evidence="3" id="KW-0186">Copper</keyword>
<feature type="chain" id="PRO_5007818419" evidence="5">
    <location>
        <begin position="24"/>
        <end position="156"/>
    </location>
</feature>
<reference evidence="6 7" key="1">
    <citation type="journal article" date="2016" name="Genome Announc.">
        <title>Complete Genome Sequence of Thiostrepton-Producing Streptomyces laurentii ATCC 31255.</title>
        <authorList>
            <person name="Doi K."/>
            <person name="Fujino Y."/>
            <person name="Nagayoshi Y."/>
            <person name="Ohshima T."/>
            <person name="Ogata S."/>
        </authorList>
    </citation>
    <scope>NUCLEOTIDE SEQUENCE [LARGE SCALE GENOMIC DNA]</scope>
    <source>
        <strain evidence="6 7">ATCC 31255</strain>
    </source>
</reference>
<sequence length="156" mass="15900">MIVPRLVSRRSAVRSLFALSVTAFTGGALGRIASAGSTAPPPLVDPVLFDELYAGRRIQGLRGAAGGPIVLVDGLPLHLMRCADGGWVTPVDHYEICPTPLAATRAAVDALGPSRPSRLAAAHGAHAYDRSAPPSPSASDRGPGARTGGSPRGVHA</sequence>
<keyword evidence="2 5" id="KW-0732">Signal</keyword>
<feature type="compositionally biased region" description="Gly residues" evidence="4">
    <location>
        <begin position="145"/>
        <end position="156"/>
    </location>
</feature>
<dbReference type="Pfam" id="PF06236">
    <property type="entry name" value="MelC1"/>
    <property type="match status" value="1"/>
</dbReference>
<evidence type="ECO:0000256" key="3">
    <source>
        <dbReference type="ARBA" id="ARBA00023008"/>
    </source>
</evidence>
<accession>A0A160P3U6</accession>
<evidence type="ECO:0000313" key="6">
    <source>
        <dbReference type="EMBL" id="BAU85724.1"/>
    </source>
</evidence>
<dbReference type="InterPro" id="IPR023199">
    <property type="entry name" value="GriE/MELC1_sf"/>
</dbReference>
<dbReference type="InterPro" id="IPR006311">
    <property type="entry name" value="TAT_signal"/>
</dbReference>
<proteinExistence type="inferred from homology"/>
<evidence type="ECO:0000256" key="4">
    <source>
        <dbReference type="SAM" id="MobiDB-lite"/>
    </source>
</evidence>
<name>A0A160P3U6_STRLU</name>
<dbReference type="RefSeq" id="WP_359880545.1">
    <property type="nucleotide sequence ID" value="NZ_JBEYHT010000041.1"/>
</dbReference>
<evidence type="ECO:0000256" key="5">
    <source>
        <dbReference type="SAM" id="SignalP"/>
    </source>
</evidence>
<dbReference type="InterPro" id="IPR010928">
    <property type="entry name" value="MelC1"/>
</dbReference>
<gene>
    <name evidence="6" type="ORF">SLA_4840</name>
</gene>
<dbReference type="GO" id="GO:0042438">
    <property type="term" value="P:melanin biosynthetic process"/>
    <property type="evidence" value="ECO:0007669"/>
    <property type="project" value="InterPro"/>
</dbReference>
<protein>
    <submittedName>
        <fullName evidence="6">Tyrosinase co-factor protein</fullName>
    </submittedName>
</protein>
<dbReference type="Gene3D" id="3.30.1880.10">
    <property type="entry name" value="protein ne1242 domain like"/>
    <property type="match status" value="1"/>
</dbReference>
<dbReference type="EMBL" id="AP017424">
    <property type="protein sequence ID" value="BAU85724.1"/>
    <property type="molecule type" value="Genomic_DNA"/>
</dbReference>
<dbReference type="GO" id="GO:0005507">
    <property type="term" value="F:copper ion binding"/>
    <property type="evidence" value="ECO:0007669"/>
    <property type="project" value="InterPro"/>
</dbReference>
<evidence type="ECO:0000256" key="2">
    <source>
        <dbReference type="ARBA" id="ARBA00022729"/>
    </source>
</evidence>
<dbReference type="PROSITE" id="PS51318">
    <property type="entry name" value="TAT"/>
    <property type="match status" value="1"/>
</dbReference>
<evidence type="ECO:0000313" key="7">
    <source>
        <dbReference type="Proteomes" id="UP000217676"/>
    </source>
</evidence>
<feature type="region of interest" description="Disordered" evidence="4">
    <location>
        <begin position="119"/>
        <end position="156"/>
    </location>
</feature>
<keyword evidence="7" id="KW-1185">Reference proteome</keyword>
<dbReference type="Proteomes" id="UP000217676">
    <property type="component" value="Chromosome"/>
</dbReference>
<evidence type="ECO:0000256" key="1">
    <source>
        <dbReference type="ARBA" id="ARBA00009871"/>
    </source>
</evidence>
<dbReference type="AlphaFoldDB" id="A0A160P3U6"/>
<organism evidence="6 7">
    <name type="scientific">Streptomyces laurentii</name>
    <dbReference type="NCBI Taxonomy" id="39478"/>
    <lineage>
        <taxon>Bacteria</taxon>
        <taxon>Bacillati</taxon>
        <taxon>Actinomycetota</taxon>
        <taxon>Actinomycetes</taxon>
        <taxon>Kitasatosporales</taxon>
        <taxon>Streptomycetaceae</taxon>
        <taxon>Streptomyces</taxon>
    </lineage>
</organism>
<feature type="signal peptide" evidence="5">
    <location>
        <begin position="1"/>
        <end position="23"/>
    </location>
</feature>
<dbReference type="KEGG" id="slau:SLA_4840"/>